<gene>
    <name evidence="1" type="ORF">MMAB1_1844</name>
</gene>
<proteinExistence type="predicted"/>
<evidence type="ECO:0000313" key="2">
    <source>
        <dbReference type="Proteomes" id="UP000069850"/>
    </source>
</evidence>
<sequence>MWKRILTILILVAMTLGAGCLGDLFPPAAVPPVIVPVEGASLDHLPVYTFPFEDGEETIRIGIDPAVYAGAKEADRRLHLYEDLSEEEWIPIYYQAFANESHQEPFYADLTTAFREIRDREGLDDDRYLELITVFVQSIPYRTDDSITEPKFPIETYGDGEGDCDDKSLLLAGLLAREGYRVALFYFGDEAHMAVGVGSAGCHYQNTPLAYIETTNASYVGIPPPVLSNGTVLASDPLVIPVGDGPRYYAACDQVMTIERALSVSRARVEALAPELGMRVGELEAEKEYIESLGTRMTALSRSGEVREYNRLVPEYNRKARDYNDAVRSYNALLEESRAAVDLYNHLVTHAHDRPGSYLRARAYLAE</sequence>
<dbReference type="KEGG" id="mema:MMAB1_1844"/>
<dbReference type="AlphaFoldDB" id="A0A0X3BLT6"/>
<dbReference type="RefSeq" id="WP_062263751.1">
    <property type="nucleotide sequence ID" value="NZ_DAIMMY010000007.1"/>
</dbReference>
<dbReference type="EMBL" id="LT158599">
    <property type="protein sequence ID" value="CVK33057.1"/>
    <property type="molecule type" value="Genomic_DNA"/>
</dbReference>
<dbReference type="PROSITE" id="PS51257">
    <property type="entry name" value="PROKAR_LIPOPROTEIN"/>
    <property type="match status" value="1"/>
</dbReference>
<accession>A0A0X3BLT6</accession>
<dbReference type="InterPro" id="IPR010319">
    <property type="entry name" value="Transglutaminase-like_Cys_pept"/>
</dbReference>
<protein>
    <recommendedName>
        <fullName evidence="3">Transglutaminase-like domain-containing protein</fullName>
    </recommendedName>
</protein>
<dbReference type="Proteomes" id="UP000069850">
    <property type="component" value="Chromosome 1"/>
</dbReference>
<dbReference type="OrthoDB" id="110514at2157"/>
<evidence type="ECO:0008006" key="3">
    <source>
        <dbReference type="Google" id="ProtNLM"/>
    </source>
</evidence>
<reference evidence="1 2" key="1">
    <citation type="submission" date="2016-01" db="EMBL/GenBank/DDBJ databases">
        <authorList>
            <person name="Manzoor S."/>
        </authorList>
    </citation>
    <scope>NUCLEOTIDE SEQUENCE [LARGE SCALE GENOMIC DNA]</scope>
    <source>
        <strain evidence="1">Methanoculleus sp MAB1</strain>
    </source>
</reference>
<dbReference type="GeneID" id="27137608"/>
<organism evidence="1 2">
    <name type="scientific">Methanoculleus bourgensis</name>
    <dbReference type="NCBI Taxonomy" id="83986"/>
    <lineage>
        <taxon>Archaea</taxon>
        <taxon>Methanobacteriati</taxon>
        <taxon>Methanobacteriota</taxon>
        <taxon>Stenosarchaea group</taxon>
        <taxon>Methanomicrobia</taxon>
        <taxon>Methanomicrobiales</taxon>
        <taxon>Methanomicrobiaceae</taxon>
        <taxon>Methanoculleus</taxon>
    </lineage>
</organism>
<dbReference type="PANTHER" id="PTHR39327">
    <property type="match status" value="1"/>
</dbReference>
<dbReference type="PANTHER" id="PTHR39327:SF1">
    <property type="entry name" value="BLR5470 PROTEIN"/>
    <property type="match status" value="1"/>
</dbReference>
<evidence type="ECO:0000313" key="1">
    <source>
        <dbReference type="EMBL" id="CVK33057.1"/>
    </source>
</evidence>
<name>A0A0X3BLT6_9EURY</name>
<dbReference type="Gene3D" id="3.10.620.30">
    <property type="match status" value="1"/>
</dbReference>